<reference evidence="2" key="1">
    <citation type="submission" date="2020-09" db="EMBL/GenBank/DDBJ databases">
        <title>Genome-Enabled Discovery of Anthraquinone Biosynthesis in Senna tora.</title>
        <authorList>
            <person name="Kang S.-H."/>
            <person name="Pandey R.P."/>
            <person name="Lee C.-M."/>
            <person name="Sim J.-S."/>
            <person name="Jeong J.-T."/>
            <person name="Choi B.-S."/>
            <person name="Jung M."/>
            <person name="Ginzburg D."/>
            <person name="Zhao K."/>
            <person name="Won S.Y."/>
            <person name="Oh T.-J."/>
            <person name="Yu Y."/>
            <person name="Kim N.-H."/>
            <person name="Lee O.R."/>
            <person name="Lee T.-H."/>
            <person name="Bashyal P."/>
            <person name="Kim T.-S."/>
            <person name="Lee W.-H."/>
            <person name="Kawkins C."/>
            <person name="Kim C.-K."/>
            <person name="Kim J.S."/>
            <person name="Ahn B.O."/>
            <person name="Rhee S.Y."/>
            <person name="Sohng J.K."/>
        </authorList>
    </citation>
    <scope>NUCLEOTIDE SEQUENCE</scope>
    <source>
        <tissue evidence="2">Leaf</tissue>
    </source>
</reference>
<name>A0A834TS51_9FABA</name>
<accession>A0A834TS51</accession>
<proteinExistence type="predicted"/>
<gene>
    <name evidence="2" type="ORF">G2W53_021013</name>
</gene>
<evidence type="ECO:0000313" key="2">
    <source>
        <dbReference type="EMBL" id="KAF7822869.1"/>
    </source>
</evidence>
<evidence type="ECO:0000313" key="3">
    <source>
        <dbReference type="Proteomes" id="UP000634136"/>
    </source>
</evidence>
<feature type="region of interest" description="Disordered" evidence="1">
    <location>
        <begin position="1"/>
        <end position="40"/>
    </location>
</feature>
<dbReference type="EMBL" id="JAAIUW010000007">
    <property type="protein sequence ID" value="KAF7822869.1"/>
    <property type="molecule type" value="Genomic_DNA"/>
</dbReference>
<keyword evidence="3" id="KW-1185">Reference proteome</keyword>
<dbReference type="AlphaFoldDB" id="A0A834TS51"/>
<feature type="compositionally biased region" description="Basic and acidic residues" evidence="1">
    <location>
        <begin position="13"/>
        <end position="38"/>
    </location>
</feature>
<organism evidence="2 3">
    <name type="scientific">Senna tora</name>
    <dbReference type="NCBI Taxonomy" id="362788"/>
    <lineage>
        <taxon>Eukaryota</taxon>
        <taxon>Viridiplantae</taxon>
        <taxon>Streptophyta</taxon>
        <taxon>Embryophyta</taxon>
        <taxon>Tracheophyta</taxon>
        <taxon>Spermatophyta</taxon>
        <taxon>Magnoliopsida</taxon>
        <taxon>eudicotyledons</taxon>
        <taxon>Gunneridae</taxon>
        <taxon>Pentapetalae</taxon>
        <taxon>rosids</taxon>
        <taxon>fabids</taxon>
        <taxon>Fabales</taxon>
        <taxon>Fabaceae</taxon>
        <taxon>Caesalpinioideae</taxon>
        <taxon>Cassia clade</taxon>
        <taxon>Senna</taxon>
    </lineage>
</organism>
<protein>
    <submittedName>
        <fullName evidence="2">Uncharacterized protein</fullName>
    </submittedName>
</protein>
<comment type="caution">
    <text evidence="2">The sequence shown here is derived from an EMBL/GenBank/DDBJ whole genome shotgun (WGS) entry which is preliminary data.</text>
</comment>
<sequence>MEYRKKTQNPKIDGNKIRSKDERRSREGGEREGEDKELTGASIYLKTSQFFVKAEQRESSLIK</sequence>
<evidence type="ECO:0000256" key="1">
    <source>
        <dbReference type="SAM" id="MobiDB-lite"/>
    </source>
</evidence>
<dbReference type="Proteomes" id="UP000634136">
    <property type="component" value="Unassembled WGS sequence"/>
</dbReference>